<proteinExistence type="predicted"/>
<evidence type="ECO:0000313" key="1">
    <source>
        <dbReference type="EMBL" id="TYT63134.1"/>
    </source>
</evidence>
<protein>
    <submittedName>
        <fullName evidence="1">Uncharacterized protein</fullName>
    </submittedName>
</protein>
<sequence length="80" mass="9472">MLEHSNGQPGTVKIYREYHEKLRRHDGWYCFVVYRPHGCSGLTVVRDKMTRACDLPLLRWYGGGDYRETEQPKIPIDDIF</sequence>
<dbReference type="Proteomes" id="UP000324104">
    <property type="component" value="Unassembled WGS sequence"/>
</dbReference>
<comment type="caution">
    <text evidence="1">The sequence shown here is derived from an EMBL/GenBank/DDBJ whole genome shotgun (WGS) entry which is preliminary data.</text>
</comment>
<dbReference type="Pfam" id="PF25941">
    <property type="entry name" value="PDDEXK_16"/>
    <property type="match status" value="1"/>
</dbReference>
<dbReference type="EMBL" id="VTAW01000004">
    <property type="protein sequence ID" value="TYT63134.1"/>
    <property type="molecule type" value="Genomic_DNA"/>
</dbReference>
<reference evidence="1 2" key="1">
    <citation type="submission" date="2019-08" db="EMBL/GenBank/DDBJ databases">
        <title>Archaea genome.</title>
        <authorList>
            <person name="Kajale S."/>
            <person name="Shouche Y."/>
            <person name="Deshpande N."/>
            <person name="Sharma A."/>
        </authorList>
    </citation>
    <scope>NUCLEOTIDE SEQUENCE [LARGE SCALE GENOMIC DNA]</scope>
    <source>
        <strain evidence="1 2">ESP3B_9</strain>
    </source>
</reference>
<name>A0A5D5AQ26_9EURY</name>
<accession>A0A5D5AQ26</accession>
<dbReference type="InterPro" id="IPR058715">
    <property type="entry name" value="PDDEXK_nuclease-rel"/>
</dbReference>
<gene>
    <name evidence="1" type="ORF">FYC77_05110</name>
</gene>
<keyword evidence="2" id="KW-1185">Reference proteome</keyword>
<dbReference type="AlphaFoldDB" id="A0A5D5AQ26"/>
<evidence type="ECO:0000313" key="2">
    <source>
        <dbReference type="Proteomes" id="UP000324104"/>
    </source>
</evidence>
<organism evidence="1 2">
    <name type="scientific">Natrialba swarupiae</name>
    <dbReference type="NCBI Taxonomy" id="2448032"/>
    <lineage>
        <taxon>Archaea</taxon>
        <taxon>Methanobacteriati</taxon>
        <taxon>Methanobacteriota</taxon>
        <taxon>Stenosarchaea group</taxon>
        <taxon>Halobacteria</taxon>
        <taxon>Halobacteriales</taxon>
        <taxon>Natrialbaceae</taxon>
        <taxon>Natrialba</taxon>
    </lineage>
</organism>